<proteinExistence type="predicted"/>
<name>A0A1R3RL76_ASPC5</name>
<evidence type="ECO:0000313" key="3">
    <source>
        <dbReference type="Proteomes" id="UP000188318"/>
    </source>
</evidence>
<accession>A0A1R3RL76</accession>
<dbReference type="AlphaFoldDB" id="A0A1R3RL76"/>
<evidence type="ECO:0000313" key="2">
    <source>
        <dbReference type="EMBL" id="OOF95237.1"/>
    </source>
</evidence>
<reference evidence="3" key="1">
    <citation type="journal article" date="2017" name="Genome Biol.">
        <title>Comparative genomics reveals high biological diversity and specific adaptations in the industrially and medically important fungal genus Aspergillus.</title>
        <authorList>
            <person name="de Vries R.P."/>
            <person name="Riley R."/>
            <person name="Wiebenga A."/>
            <person name="Aguilar-Osorio G."/>
            <person name="Amillis S."/>
            <person name="Uchima C.A."/>
            <person name="Anderluh G."/>
            <person name="Asadollahi M."/>
            <person name="Askin M."/>
            <person name="Barry K."/>
            <person name="Battaglia E."/>
            <person name="Bayram O."/>
            <person name="Benocci T."/>
            <person name="Braus-Stromeyer S.A."/>
            <person name="Caldana C."/>
            <person name="Canovas D."/>
            <person name="Cerqueira G.C."/>
            <person name="Chen F."/>
            <person name="Chen W."/>
            <person name="Choi C."/>
            <person name="Clum A."/>
            <person name="Dos Santos R.A."/>
            <person name="Damasio A.R."/>
            <person name="Diallinas G."/>
            <person name="Emri T."/>
            <person name="Fekete E."/>
            <person name="Flipphi M."/>
            <person name="Freyberg S."/>
            <person name="Gallo A."/>
            <person name="Gournas C."/>
            <person name="Habgood R."/>
            <person name="Hainaut M."/>
            <person name="Harispe M.L."/>
            <person name="Henrissat B."/>
            <person name="Hilden K.S."/>
            <person name="Hope R."/>
            <person name="Hossain A."/>
            <person name="Karabika E."/>
            <person name="Karaffa L."/>
            <person name="Karanyi Z."/>
            <person name="Krasevec N."/>
            <person name="Kuo A."/>
            <person name="Kusch H."/>
            <person name="LaButti K."/>
            <person name="Lagendijk E.L."/>
            <person name="Lapidus A."/>
            <person name="Levasseur A."/>
            <person name="Lindquist E."/>
            <person name="Lipzen A."/>
            <person name="Logrieco A.F."/>
            <person name="MacCabe A."/>
            <person name="Maekelae M.R."/>
            <person name="Malavazi I."/>
            <person name="Melin P."/>
            <person name="Meyer V."/>
            <person name="Mielnichuk N."/>
            <person name="Miskei M."/>
            <person name="Molnar A.P."/>
            <person name="Mule G."/>
            <person name="Ngan C.Y."/>
            <person name="Orejas M."/>
            <person name="Orosz E."/>
            <person name="Ouedraogo J.P."/>
            <person name="Overkamp K.M."/>
            <person name="Park H.-S."/>
            <person name="Perrone G."/>
            <person name="Piumi F."/>
            <person name="Punt P.J."/>
            <person name="Ram A.F."/>
            <person name="Ramon A."/>
            <person name="Rauscher S."/>
            <person name="Record E."/>
            <person name="Riano-Pachon D.M."/>
            <person name="Robert V."/>
            <person name="Roehrig J."/>
            <person name="Ruller R."/>
            <person name="Salamov A."/>
            <person name="Salih N.S."/>
            <person name="Samson R.A."/>
            <person name="Sandor E."/>
            <person name="Sanguinetti M."/>
            <person name="Schuetze T."/>
            <person name="Sepcic K."/>
            <person name="Shelest E."/>
            <person name="Sherlock G."/>
            <person name="Sophianopoulou V."/>
            <person name="Squina F.M."/>
            <person name="Sun H."/>
            <person name="Susca A."/>
            <person name="Todd R.B."/>
            <person name="Tsang A."/>
            <person name="Unkles S.E."/>
            <person name="van de Wiele N."/>
            <person name="van Rossen-Uffink D."/>
            <person name="Oliveira J.V."/>
            <person name="Vesth T.C."/>
            <person name="Visser J."/>
            <person name="Yu J.-H."/>
            <person name="Zhou M."/>
            <person name="Andersen M.R."/>
            <person name="Archer D.B."/>
            <person name="Baker S.E."/>
            <person name="Benoit I."/>
            <person name="Brakhage A.A."/>
            <person name="Braus G.H."/>
            <person name="Fischer R."/>
            <person name="Frisvad J.C."/>
            <person name="Goldman G.H."/>
            <person name="Houbraken J."/>
            <person name="Oakley B."/>
            <person name="Pocsi I."/>
            <person name="Scazzocchio C."/>
            <person name="Seiboth B."/>
            <person name="vanKuyk P.A."/>
            <person name="Wortman J."/>
            <person name="Dyer P.S."/>
            <person name="Grigoriev I.V."/>
        </authorList>
    </citation>
    <scope>NUCLEOTIDE SEQUENCE [LARGE SCALE GENOMIC DNA]</scope>
    <source>
        <strain evidence="3">ITEM 5010</strain>
    </source>
</reference>
<sequence>MTGLMLSFNPSTPHSQRSLADSRAIRIGRHTSAYVWPLSSANESYSGPIESSSSRPSPPVRRRSF</sequence>
<feature type="compositionally biased region" description="Low complexity" evidence="1">
    <location>
        <begin position="44"/>
        <end position="55"/>
    </location>
</feature>
<dbReference type="Proteomes" id="UP000188318">
    <property type="component" value="Unassembled WGS sequence"/>
</dbReference>
<gene>
    <name evidence="2" type="ORF">ASPCADRAFT_207716</name>
</gene>
<feature type="region of interest" description="Disordered" evidence="1">
    <location>
        <begin position="1"/>
        <end position="20"/>
    </location>
</feature>
<dbReference type="VEuPathDB" id="FungiDB:ASPCADRAFT_207716"/>
<feature type="compositionally biased region" description="Polar residues" evidence="1">
    <location>
        <begin position="8"/>
        <end position="19"/>
    </location>
</feature>
<keyword evidence="3" id="KW-1185">Reference proteome</keyword>
<organism evidence="2 3">
    <name type="scientific">Aspergillus carbonarius (strain ITEM 5010)</name>
    <dbReference type="NCBI Taxonomy" id="602072"/>
    <lineage>
        <taxon>Eukaryota</taxon>
        <taxon>Fungi</taxon>
        <taxon>Dikarya</taxon>
        <taxon>Ascomycota</taxon>
        <taxon>Pezizomycotina</taxon>
        <taxon>Eurotiomycetes</taxon>
        <taxon>Eurotiomycetidae</taxon>
        <taxon>Eurotiales</taxon>
        <taxon>Aspergillaceae</taxon>
        <taxon>Aspergillus</taxon>
        <taxon>Aspergillus subgen. Circumdati</taxon>
    </lineage>
</organism>
<feature type="region of interest" description="Disordered" evidence="1">
    <location>
        <begin position="41"/>
        <end position="65"/>
    </location>
</feature>
<evidence type="ECO:0000256" key="1">
    <source>
        <dbReference type="SAM" id="MobiDB-lite"/>
    </source>
</evidence>
<protein>
    <submittedName>
        <fullName evidence="2">Uncharacterized protein</fullName>
    </submittedName>
</protein>
<dbReference type="EMBL" id="KV907500">
    <property type="protein sequence ID" value="OOF95237.1"/>
    <property type="molecule type" value="Genomic_DNA"/>
</dbReference>